<evidence type="ECO:0008006" key="3">
    <source>
        <dbReference type="Google" id="ProtNLM"/>
    </source>
</evidence>
<dbReference type="RefSeq" id="WP_274324650.1">
    <property type="nucleotide sequence ID" value="NZ_CP118158.1"/>
</dbReference>
<dbReference type="Proteomes" id="UP001596432">
    <property type="component" value="Unassembled WGS sequence"/>
</dbReference>
<dbReference type="AlphaFoldDB" id="A0ABD5XV90"/>
<evidence type="ECO:0000313" key="2">
    <source>
        <dbReference type="Proteomes" id="UP001596432"/>
    </source>
</evidence>
<dbReference type="GeneID" id="78819297"/>
<keyword evidence="2" id="KW-1185">Reference proteome</keyword>
<comment type="caution">
    <text evidence="1">The sequence shown here is derived from an EMBL/GenBank/DDBJ whole genome shotgun (WGS) entry which is preliminary data.</text>
</comment>
<gene>
    <name evidence="1" type="ORF">ACFQMA_04250</name>
</gene>
<accession>A0ABD5XV90</accession>
<dbReference type="EMBL" id="JBHTAS010000001">
    <property type="protein sequence ID" value="MFC7139049.1"/>
    <property type="molecule type" value="Genomic_DNA"/>
</dbReference>
<reference evidence="1 2" key="1">
    <citation type="journal article" date="2019" name="Int. J. Syst. Evol. Microbiol.">
        <title>The Global Catalogue of Microorganisms (GCM) 10K type strain sequencing project: providing services to taxonomists for standard genome sequencing and annotation.</title>
        <authorList>
            <consortium name="The Broad Institute Genomics Platform"/>
            <consortium name="The Broad Institute Genome Sequencing Center for Infectious Disease"/>
            <person name="Wu L."/>
            <person name="Ma J."/>
        </authorList>
    </citation>
    <scope>NUCLEOTIDE SEQUENCE [LARGE SCALE GENOMIC DNA]</scope>
    <source>
        <strain evidence="1 2">XZYJT29</strain>
    </source>
</reference>
<organism evidence="1 2">
    <name type="scientific">Halosimplex aquaticum</name>
    <dbReference type="NCBI Taxonomy" id="3026162"/>
    <lineage>
        <taxon>Archaea</taxon>
        <taxon>Methanobacteriati</taxon>
        <taxon>Methanobacteriota</taxon>
        <taxon>Stenosarchaea group</taxon>
        <taxon>Halobacteria</taxon>
        <taxon>Halobacteriales</taxon>
        <taxon>Haloarculaceae</taxon>
        <taxon>Halosimplex</taxon>
    </lineage>
</organism>
<name>A0ABD5XV90_9EURY</name>
<proteinExistence type="predicted"/>
<evidence type="ECO:0000313" key="1">
    <source>
        <dbReference type="EMBL" id="MFC7139049.1"/>
    </source>
</evidence>
<sequence length="89" mass="9879">MQRNFQGTDRGKRVVTTGGSAVGTIVRVDGERARVLLDPERVDSERVDPTGDEGDRSMLTIDRRAVDHSTNEVVRLDADEDPTSERRIA</sequence>
<protein>
    <recommendedName>
        <fullName evidence="3">DUF2171 domain-containing protein</fullName>
    </recommendedName>
</protein>